<protein>
    <submittedName>
        <fullName evidence="1">Uncharacterized protein</fullName>
    </submittedName>
</protein>
<dbReference type="KEGG" id="brv:CFK39_08150"/>
<proteinExistence type="predicted"/>
<name>A0A220UCC9_9MICO</name>
<dbReference type="OrthoDB" id="4794345at2"/>
<dbReference type="RefSeq" id="WP_089065050.1">
    <property type="nucleotide sequence ID" value="NZ_CP022316.1"/>
</dbReference>
<dbReference type="Proteomes" id="UP000198398">
    <property type="component" value="Chromosome"/>
</dbReference>
<organism evidence="1 2">
    <name type="scientific">Brachybacterium avium</name>
    <dbReference type="NCBI Taxonomy" id="2017485"/>
    <lineage>
        <taxon>Bacteria</taxon>
        <taxon>Bacillati</taxon>
        <taxon>Actinomycetota</taxon>
        <taxon>Actinomycetes</taxon>
        <taxon>Micrococcales</taxon>
        <taxon>Dermabacteraceae</taxon>
        <taxon>Brachybacterium</taxon>
    </lineage>
</organism>
<dbReference type="AlphaFoldDB" id="A0A220UCC9"/>
<reference evidence="2" key="1">
    <citation type="submission" date="2017-07" db="EMBL/GenBank/DDBJ databases">
        <title>Brachybacterium sp. VR2415.</title>
        <authorList>
            <person name="Tak E.J."/>
            <person name="Bae J.-W."/>
        </authorList>
    </citation>
    <scope>NUCLEOTIDE SEQUENCE [LARGE SCALE GENOMIC DNA]</scope>
    <source>
        <strain evidence="2">VR2415</strain>
    </source>
</reference>
<sequence length="67" mass="7269">MRCEQCNRKIRGRAYTSITGRKLCDRCGTRLQGRTAGIVAGGGIAGGRSTGGWYARVRRAMGRPPRS</sequence>
<keyword evidence="2" id="KW-1185">Reference proteome</keyword>
<gene>
    <name evidence="1" type="ORF">CFK39_08150</name>
</gene>
<evidence type="ECO:0000313" key="1">
    <source>
        <dbReference type="EMBL" id="ASK65809.1"/>
    </source>
</evidence>
<dbReference type="EMBL" id="CP022316">
    <property type="protein sequence ID" value="ASK65809.1"/>
    <property type="molecule type" value="Genomic_DNA"/>
</dbReference>
<evidence type="ECO:0000313" key="2">
    <source>
        <dbReference type="Proteomes" id="UP000198398"/>
    </source>
</evidence>
<accession>A0A220UCC9</accession>